<dbReference type="PROSITE" id="PS50005">
    <property type="entry name" value="TPR"/>
    <property type="match status" value="1"/>
</dbReference>
<dbReference type="RefSeq" id="WP_012109333.1">
    <property type="nucleotide sequence ID" value="NC_009714.1"/>
</dbReference>
<protein>
    <recommendedName>
        <fullName evidence="5">Lipoprotein</fullName>
    </recommendedName>
</protein>
<dbReference type="STRING" id="360107.CHAB381_1494"/>
<evidence type="ECO:0008006" key="5">
    <source>
        <dbReference type="Google" id="ProtNLM"/>
    </source>
</evidence>
<keyword evidence="1" id="KW-0802">TPR repeat</keyword>
<name>A7I3D8_CAMHC</name>
<feature type="chain" id="PRO_5002707658" description="Lipoprotein" evidence="2">
    <location>
        <begin position="19"/>
        <end position="119"/>
    </location>
</feature>
<keyword evidence="2" id="KW-0732">Signal</keyword>
<dbReference type="EMBL" id="CP000776">
    <property type="protein sequence ID" value="ABS51800.1"/>
    <property type="molecule type" value="Genomic_DNA"/>
</dbReference>
<dbReference type="Pfam" id="PF16068">
    <property type="entry name" value="DUF4810"/>
    <property type="match status" value="1"/>
</dbReference>
<dbReference type="PIRSF" id="PIRSF020555">
    <property type="entry name" value="UCP020555"/>
    <property type="match status" value="1"/>
</dbReference>
<feature type="repeat" description="TPR" evidence="1">
    <location>
        <begin position="68"/>
        <end position="101"/>
    </location>
</feature>
<dbReference type="KEGG" id="cha:CHAB381_1494"/>
<accession>A7I3D8</accession>
<reference evidence="4" key="1">
    <citation type="submission" date="2007-07" db="EMBL/GenBank/DDBJ databases">
        <title>Complete genome sequence of Campylobacter hominis ATCC BAA-381, a commensal isolated from the human gastrointestinal tract.</title>
        <authorList>
            <person name="Fouts D.E."/>
            <person name="Mongodin E.F."/>
            <person name="Puiu D."/>
            <person name="Sebastian Y."/>
            <person name="Miller W.G."/>
            <person name="Mandrell R.E."/>
            <person name="Nelson K.E."/>
        </authorList>
    </citation>
    <scope>NUCLEOTIDE SEQUENCE [LARGE SCALE GENOMIC DNA]</scope>
    <source>
        <strain evidence="4">ATCC BAA-381 / LMG 19568 / NCTC 13146 / CH001A</strain>
    </source>
</reference>
<dbReference type="AlphaFoldDB" id="A7I3D8"/>
<proteinExistence type="predicted"/>
<dbReference type="PROSITE" id="PS51257">
    <property type="entry name" value="PROKAR_LIPOPROTEIN"/>
    <property type="match status" value="1"/>
</dbReference>
<keyword evidence="4" id="KW-1185">Reference proteome</keyword>
<evidence type="ECO:0000313" key="3">
    <source>
        <dbReference type="EMBL" id="ABS51800.1"/>
    </source>
</evidence>
<dbReference type="HOGENOM" id="CLU_139008_1_1_7"/>
<feature type="signal peptide" evidence="2">
    <location>
        <begin position="1"/>
        <end position="18"/>
    </location>
</feature>
<dbReference type="eggNOG" id="COG4259">
    <property type="taxonomic scope" value="Bacteria"/>
</dbReference>
<gene>
    <name evidence="3" type="ordered locus">CHAB381_1494</name>
</gene>
<dbReference type="InterPro" id="IPR014508">
    <property type="entry name" value="UCP020555_TPR-like"/>
</dbReference>
<evidence type="ECO:0000256" key="1">
    <source>
        <dbReference type="PROSITE-ProRule" id="PRU00339"/>
    </source>
</evidence>
<evidence type="ECO:0000313" key="4">
    <source>
        <dbReference type="Proteomes" id="UP000002407"/>
    </source>
</evidence>
<evidence type="ECO:0000256" key="2">
    <source>
        <dbReference type="SAM" id="SignalP"/>
    </source>
</evidence>
<dbReference type="InterPro" id="IPR019734">
    <property type="entry name" value="TPR_rpt"/>
</dbReference>
<dbReference type="Proteomes" id="UP000002407">
    <property type="component" value="Chromosome"/>
</dbReference>
<sequence>MKKLFLVIFAVIFMAGCAGNSRQAMYYHGDFNRVLYEYFNETGDINEQIADLENVVQKAYEKNMSVAPGIYAHLGLLYNNIGNLQKSDFYFTKEVENYPESANFVTFLKNHKNQKRNRK</sequence>
<organism evidence="3 4">
    <name type="scientific">Campylobacter hominis (strain ATCC BAA-381 / DSM 21671 / CCUG 45161 / LMG 19568 / NCTC 13146 / CH001A)</name>
    <dbReference type="NCBI Taxonomy" id="360107"/>
    <lineage>
        <taxon>Bacteria</taxon>
        <taxon>Pseudomonadati</taxon>
        <taxon>Campylobacterota</taxon>
        <taxon>Epsilonproteobacteria</taxon>
        <taxon>Campylobacterales</taxon>
        <taxon>Campylobacteraceae</taxon>
        <taxon>Campylobacter</taxon>
    </lineage>
</organism>